<dbReference type="PANTHER" id="PTHR33663:SF2">
    <property type="entry name" value="COILED-COIL DOMAIN-CONTAINING PROTEIN 177"/>
    <property type="match status" value="1"/>
</dbReference>
<reference evidence="3 4" key="1">
    <citation type="submission" date="2019-03" db="EMBL/GenBank/DDBJ databases">
        <title>An improved genome assembly of the fluke Schistosoma japonicum.</title>
        <authorList>
            <person name="Hu W."/>
            <person name="Luo F."/>
            <person name="Yin M."/>
            <person name="Mo X."/>
            <person name="Sun C."/>
            <person name="Wu Q."/>
            <person name="Zhu B."/>
            <person name="Xiang M."/>
            <person name="Wang J."/>
            <person name="Wang Y."/>
            <person name="Zhang T."/>
            <person name="Xu B."/>
            <person name="Zheng H."/>
            <person name="Feng Z."/>
        </authorList>
    </citation>
    <scope>NUCLEOTIDE SEQUENCE [LARGE SCALE GENOMIC DNA]</scope>
    <source>
        <strain evidence="3">HuSjv2</strain>
        <tissue evidence="3">Worms</tissue>
    </source>
</reference>
<feature type="region of interest" description="Disordered" evidence="2">
    <location>
        <begin position="205"/>
        <end position="235"/>
    </location>
</feature>
<protein>
    <submittedName>
        <fullName evidence="3">Coiled-coil domain-containing protein</fullName>
    </submittedName>
</protein>
<organism evidence="3 4">
    <name type="scientific">Schistosoma japonicum</name>
    <name type="common">Blood fluke</name>
    <dbReference type="NCBI Taxonomy" id="6182"/>
    <lineage>
        <taxon>Eukaryota</taxon>
        <taxon>Metazoa</taxon>
        <taxon>Spiralia</taxon>
        <taxon>Lophotrochozoa</taxon>
        <taxon>Platyhelminthes</taxon>
        <taxon>Trematoda</taxon>
        <taxon>Digenea</taxon>
        <taxon>Strigeidida</taxon>
        <taxon>Schistosomatoidea</taxon>
        <taxon>Schistosomatidae</taxon>
        <taxon>Schistosoma</taxon>
    </lineage>
</organism>
<dbReference type="EMBL" id="SKCS01000145">
    <property type="protein sequence ID" value="TNN15608.1"/>
    <property type="molecule type" value="Genomic_DNA"/>
</dbReference>
<dbReference type="InterPro" id="IPR029090">
    <property type="entry name" value="DUF4659"/>
</dbReference>
<proteinExistence type="predicted"/>
<keyword evidence="4" id="KW-1185">Reference proteome</keyword>
<evidence type="ECO:0000313" key="3">
    <source>
        <dbReference type="EMBL" id="TNN15608.1"/>
    </source>
</evidence>
<gene>
    <name evidence="3" type="ORF">EWB00_001187</name>
</gene>
<evidence type="ECO:0000256" key="1">
    <source>
        <dbReference type="SAM" id="Coils"/>
    </source>
</evidence>
<accession>A0A4Z2DGS5</accession>
<name>A0A4Z2DGS5_SCHJA</name>
<dbReference type="OrthoDB" id="200110at2759"/>
<feature type="coiled-coil region" evidence="1">
    <location>
        <begin position="251"/>
        <end position="394"/>
    </location>
</feature>
<evidence type="ECO:0000256" key="2">
    <source>
        <dbReference type="SAM" id="MobiDB-lite"/>
    </source>
</evidence>
<dbReference type="AlphaFoldDB" id="A0A4Z2DGS5"/>
<evidence type="ECO:0000313" key="4">
    <source>
        <dbReference type="Proteomes" id="UP000311919"/>
    </source>
</evidence>
<dbReference type="Proteomes" id="UP000311919">
    <property type="component" value="Unassembled WGS sequence"/>
</dbReference>
<keyword evidence="1" id="KW-0175">Coiled coil</keyword>
<comment type="caution">
    <text evidence="3">The sequence shown here is derived from an EMBL/GenBank/DDBJ whole genome shotgun (WGS) entry which is preliminary data.</text>
</comment>
<sequence length="444" mass="52783">MESNGLSIPRIDLENFEDPQFKYSKYVLTSPRSLEACAHLGIPPVDLLHKSRTEFLQHFKKLPPSKIEELYIRSEEQRKDKLVKAKLQRRKLLAHTVECDHDSSKENDVYQFDEIYPVDDGYWVPHIRKNPVSHLSPKRNQNFSNFEPILMKKYSHLTENLQPSELKRIGLIQKKYQQNKANDSSSIDSLSRSLQNLVIVGQASRPQSAVCRKSQHGKSSNDGLQNHEQRLVRRASYSSLDRERQFWTRKQSQEKLQNDQREQALKRYEEKLNKVEKHRNQILKEKERNMIAAHHERERKVSQVLERRKQLRKMIDEYRKELYEAREQSVQRAIERVSSRLSEEQKRLASERRQKQMQVEENVKEMQRREQELRKAAELALQQKDEHIRRLIEEKEARIQQSRNLALAAECLREEMLRVYNLDSFDKKVQKVTLINEMGLNGNS</sequence>
<dbReference type="STRING" id="6182.A0A4Z2DGS5"/>
<dbReference type="PANTHER" id="PTHR33663">
    <property type="entry name" value="COILED-COIL DOMAIN-CONTAINING PROTEIN 177"/>
    <property type="match status" value="1"/>
</dbReference>